<keyword evidence="7 11" id="KW-0521">NADP</keyword>
<evidence type="ECO:0000313" key="13">
    <source>
        <dbReference type="EMBL" id="KPV46678.1"/>
    </source>
</evidence>
<feature type="binding site" evidence="11">
    <location>
        <begin position="62"/>
        <end position="64"/>
    </location>
    <ligand>
        <name>FMN</name>
        <dbReference type="ChEBI" id="CHEBI:58210"/>
    </ligand>
</feature>
<evidence type="ECO:0000259" key="12">
    <source>
        <dbReference type="Pfam" id="PF01070"/>
    </source>
</evidence>
<keyword evidence="4 11" id="KW-0288">FMN</keyword>
<comment type="cofactor">
    <cofactor evidence="11">
        <name>NADPH</name>
        <dbReference type="ChEBI" id="CHEBI:57783"/>
    </cofactor>
</comment>
<feature type="binding site" evidence="11">
    <location>
        <position position="92"/>
    </location>
    <ligand>
        <name>FMN</name>
        <dbReference type="ChEBI" id="CHEBI:58210"/>
    </ligand>
</feature>
<dbReference type="Proteomes" id="UP000050320">
    <property type="component" value="Unassembled WGS sequence"/>
</dbReference>
<feature type="binding site" evidence="11">
    <location>
        <position position="219"/>
    </location>
    <ligand>
        <name>FMN</name>
        <dbReference type="ChEBI" id="CHEBI:58210"/>
    </ligand>
</feature>
<proteinExistence type="inferred from homology"/>
<protein>
    <recommendedName>
        <fullName evidence="11">Isopentenyl-diphosphate delta-isomerase</fullName>
        <shortName evidence="11">IPP isomerase</shortName>
        <ecNumber evidence="11">5.3.3.2</ecNumber>
    </recommendedName>
    <alternativeName>
        <fullName evidence="11">Isopentenyl diphosphate:dimethylallyl diphosphate isomerase</fullName>
    </alternativeName>
    <alternativeName>
        <fullName evidence="11">Isopentenyl pyrophosphate isomerase</fullName>
    </alternativeName>
    <alternativeName>
        <fullName evidence="11">Type 2 isopentenyl diphosphate isomerase</fullName>
        <shortName evidence="11">IDI-2</shortName>
    </alternativeName>
</protein>
<dbReference type="NCBIfam" id="TIGR02151">
    <property type="entry name" value="IPP_isom_2"/>
    <property type="match status" value="1"/>
</dbReference>
<evidence type="ECO:0000256" key="11">
    <source>
        <dbReference type="HAMAP-Rule" id="MF_00354"/>
    </source>
</evidence>
<dbReference type="SUPFAM" id="SSF51395">
    <property type="entry name" value="FMN-linked oxidoreductases"/>
    <property type="match status" value="1"/>
</dbReference>
<evidence type="ECO:0000256" key="6">
    <source>
        <dbReference type="ARBA" id="ARBA00022842"/>
    </source>
</evidence>
<dbReference type="RefSeq" id="WP_048102054.1">
    <property type="nucleotide sequence ID" value="NZ_JBBYJF010000001.1"/>
</dbReference>
<dbReference type="EMBL" id="LJCQ01000199">
    <property type="protein sequence ID" value="KPV46678.1"/>
    <property type="molecule type" value="Genomic_DNA"/>
</dbReference>
<keyword evidence="2 11" id="KW-0963">Cytoplasm</keyword>
<dbReference type="GO" id="GO:0070402">
    <property type="term" value="F:NADPH binding"/>
    <property type="evidence" value="ECO:0007669"/>
    <property type="project" value="UniProtKB-UniRule"/>
</dbReference>
<dbReference type="Gene3D" id="3.20.20.70">
    <property type="entry name" value="Aldolase class I"/>
    <property type="match status" value="1"/>
</dbReference>
<dbReference type="Pfam" id="PF01070">
    <property type="entry name" value="FMN_dh"/>
    <property type="match status" value="2"/>
</dbReference>
<feature type="binding site" evidence="11">
    <location>
        <begin position="5"/>
        <end position="6"/>
    </location>
    <ligand>
        <name>substrate</name>
    </ligand>
</feature>
<dbReference type="GO" id="GO:0008299">
    <property type="term" value="P:isoprenoid biosynthetic process"/>
    <property type="evidence" value="ECO:0007669"/>
    <property type="project" value="UniProtKB-UniRule"/>
</dbReference>
<comment type="subcellular location">
    <subcellularLocation>
        <location evidence="11">Cytoplasm</location>
    </subcellularLocation>
</comment>
<dbReference type="InterPro" id="IPR000262">
    <property type="entry name" value="FMN-dep_DH"/>
</dbReference>
<dbReference type="GO" id="GO:0005737">
    <property type="term" value="C:cytoplasm"/>
    <property type="evidence" value="ECO:0007669"/>
    <property type="project" value="UniProtKB-SubCell"/>
</dbReference>
<evidence type="ECO:0000256" key="1">
    <source>
        <dbReference type="ARBA" id="ARBA00001917"/>
    </source>
</evidence>
<evidence type="ECO:0000256" key="9">
    <source>
        <dbReference type="ARBA" id="ARBA00023235"/>
    </source>
</evidence>
<keyword evidence="9 11" id="KW-0413">Isomerase</keyword>
<comment type="cofactor">
    <cofactor evidence="1 11">
        <name>FMN</name>
        <dbReference type="ChEBI" id="CHEBI:58210"/>
    </cofactor>
</comment>
<keyword evidence="8 11" id="KW-0414">Isoprene biosynthesis</keyword>
<reference evidence="13 16" key="1">
    <citation type="submission" date="2015-09" db="EMBL/GenBank/DDBJ databases">
        <title>Draft genome sequence of Acidiplasma aeolicum DSM 18409.</title>
        <authorList>
            <person name="Hemp J."/>
        </authorList>
    </citation>
    <scope>NUCLEOTIDE SEQUENCE [LARGE SCALE GENOMIC DNA]</scope>
    <source>
        <strain evidence="13 16">V</strain>
    </source>
</reference>
<evidence type="ECO:0000256" key="5">
    <source>
        <dbReference type="ARBA" id="ARBA00022723"/>
    </source>
</evidence>
<comment type="subunit">
    <text evidence="10 11">Homooctamer. Dimer of tetramers.</text>
</comment>
<keyword evidence="5 11" id="KW-0479">Metal-binding</keyword>
<organism evidence="13 16">
    <name type="scientific">Acidiplasma aeolicum</name>
    <dbReference type="NCBI Taxonomy" id="507754"/>
    <lineage>
        <taxon>Archaea</taxon>
        <taxon>Methanobacteriati</taxon>
        <taxon>Thermoplasmatota</taxon>
        <taxon>Thermoplasmata</taxon>
        <taxon>Thermoplasmatales</taxon>
        <taxon>Ferroplasmaceae</taxon>
        <taxon>Acidiplasma</taxon>
    </lineage>
</organism>
<dbReference type="EMBL" id="LKBG01000240">
    <property type="protein sequence ID" value="KQB34454.1"/>
    <property type="molecule type" value="Genomic_DNA"/>
</dbReference>
<dbReference type="GeneID" id="84222038"/>
<feature type="binding site" evidence="11">
    <location>
        <begin position="290"/>
        <end position="291"/>
    </location>
    <ligand>
        <name>FMN</name>
        <dbReference type="ChEBI" id="CHEBI:58210"/>
    </ligand>
</feature>
<dbReference type="HAMAP" id="MF_00354">
    <property type="entry name" value="Idi_2"/>
    <property type="match status" value="1"/>
</dbReference>
<evidence type="ECO:0000313" key="14">
    <source>
        <dbReference type="EMBL" id="KQB34454.1"/>
    </source>
</evidence>
<dbReference type="PANTHER" id="PTHR43665:SF1">
    <property type="entry name" value="ISOPENTENYL-DIPHOSPHATE DELTA-ISOMERASE"/>
    <property type="match status" value="1"/>
</dbReference>
<feature type="binding site" evidence="11">
    <location>
        <begin position="269"/>
        <end position="271"/>
    </location>
    <ligand>
        <name>FMN</name>
        <dbReference type="ChEBI" id="CHEBI:58210"/>
    </ligand>
</feature>
<keyword evidence="15" id="KW-1185">Reference proteome</keyword>
<dbReference type="OrthoDB" id="371955at2157"/>
<dbReference type="PIRSF" id="PIRSF003314">
    <property type="entry name" value="IPP_isomerase"/>
    <property type="match status" value="1"/>
</dbReference>
<evidence type="ECO:0000313" key="15">
    <source>
        <dbReference type="Proteomes" id="UP000050320"/>
    </source>
</evidence>
<comment type="catalytic activity">
    <reaction evidence="11">
        <text>isopentenyl diphosphate = dimethylallyl diphosphate</text>
        <dbReference type="Rhea" id="RHEA:23284"/>
        <dbReference type="ChEBI" id="CHEBI:57623"/>
        <dbReference type="ChEBI" id="CHEBI:128769"/>
        <dbReference type="EC" id="5.3.3.2"/>
    </reaction>
</comment>
<evidence type="ECO:0000313" key="16">
    <source>
        <dbReference type="Proteomes" id="UP000050515"/>
    </source>
</evidence>
<dbReference type="InterPro" id="IPR011179">
    <property type="entry name" value="IPdP_isomerase"/>
</dbReference>
<feature type="binding site" evidence="11">
    <location>
        <begin position="92"/>
        <end position="94"/>
    </location>
    <ligand>
        <name>substrate</name>
    </ligand>
</feature>
<evidence type="ECO:0000256" key="10">
    <source>
        <dbReference type="ARBA" id="ARBA00025810"/>
    </source>
</evidence>
<dbReference type="GO" id="GO:0000287">
    <property type="term" value="F:magnesium ion binding"/>
    <property type="evidence" value="ECO:0007669"/>
    <property type="project" value="UniProtKB-UniRule"/>
</dbReference>
<name>A0A0P9GYS0_9ARCH</name>
<feature type="domain" description="FMN-dependent dehydrogenase" evidence="12">
    <location>
        <begin position="195"/>
        <end position="333"/>
    </location>
</feature>
<feature type="binding site" evidence="11">
    <location>
        <position position="189"/>
    </location>
    <ligand>
        <name>FMN</name>
        <dbReference type="ChEBI" id="CHEBI:58210"/>
    </ligand>
</feature>
<evidence type="ECO:0000256" key="4">
    <source>
        <dbReference type="ARBA" id="ARBA00022643"/>
    </source>
</evidence>
<dbReference type="AlphaFoldDB" id="A0A0P9GYS0"/>
<comment type="cofactor">
    <cofactor evidence="11">
        <name>Mg(2+)</name>
        <dbReference type="ChEBI" id="CHEBI:18420"/>
    </cofactor>
</comment>
<dbReference type="SMART" id="SM01240">
    <property type="entry name" value="IMPDH"/>
    <property type="match status" value="1"/>
</dbReference>
<dbReference type="CDD" id="cd02811">
    <property type="entry name" value="IDI-2_FMN"/>
    <property type="match status" value="1"/>
</dbReference>
<dbReference type="PANTHER" id="PTHR43665">
    <property type="entry name" value="ISOPENTENYL-DIPHOSPHATE DELTA-ISOMERASE"/>
    <property type="match status" value="1"/>
</dbReference>
<evidence type="ECO:0000256" key="2">
    <source>
        <dbReference type="ARBA" id="ARBA00022490"/>
    </source>
</evidence>
<comment type="function">
    <text evidence="11">Involved in the biosynthesis of isoprenoids. Catalyzes the 1,3-allylic rearrangement of the homoallylic substrate isopentenyl (IPP) to its allylic isomer, dimethylallyl diphosphate (DMAPP).</text>
</comment>
<dbReference type="GO" id="GO:0004452">
    <property type="term" value="F:isopentenyl-diphosphate delta-isomerase activity"/>
    <property type="evidence" value="ECO:0007669"/>
    <property type="project" value="UniProtKB-UniRule"/>
</dbReference>
<keyword evidence="6 11" id="KW-0460">Magnesium</keyword>
<dbReference type="InterPro" id="IPR013785">
    <property type="entry name" value="Aldolase_TIM"/>
</dbReference>
<dbReference type="EC" id="5.3.3.2" evidence="11"/>
<dbReference type="GO" id="GO:0016491">
    <property type="term" value="F:oxidoreductase activity"/>
    <property type="evidence" value="ECO:0007669"/>
    <property type="project" value="InterPro"/>
</dbReference>
<feature type="binding site" evidence="11">
    <location>
        <position position="159"/>
    </location>
    <ligand>
        <name>substrate</name>
    </ligand>
</feature>
<evidence type="ECO:0000256" key="8">
    <source>
        <dbReference type="ARBA" id="ARBA00023229"/>
    </source>
</evidence>
<comment type="similarity">
    <text evidence="11">Belongs to the IPP isomerase type 2 family.</text>
</comment>
<dbReference type="Proteomes" id="UP000050515">
    <property type="component" value="Unassembled WGS sequence"/>
</dbReference>
<gene>
    <name evidence="11" type="primary">fni</name>
    <name evidence="14" type="ORF">AOG54_04890</name>
    <name evidence="13" type="ORF">SE19_04510</name>
</gene>
<feature type="binding site" evidence="11">
    <location>
        <position position="160"/>
    </location>
    <ligand>
        <name>Mg(2+)</name>
        <dbReference type="ChEBI" id="CHEBI:18420"/>
    </ligand>
</feature>
<feature type="binding site" evidence="11">
    <location>
        <position position="120"/>
    </location>
    <ligand>
        <name>FMN</name>
        <dbReference type="ChEBI" id="CHEBI:58210"/>
    </ligand>
</feature>
<keyword evidence="3 11" id="KW-0285">Flavoprotein</keyword>
<comment type="caution">
    <text evidence="13">The sequence shown here is derived from an EMBL/GenBank/DDBJ whole genome shotgun (WGS) entry which is preliminary data.</text>
</comment>
<dbReference type="PATRIC" id="fig|507754.4.peg.542"/>
<sequence length="347" mass="38773">MIENRKEEHINIAENENVTSEHNYWDDIRIIHRALPEINYDEIDTRVRFLNSDFAYPFIISSMTGGTEKAKKINGNLARAAEEFNIGMGVGSMRAVIENRNLEDTFSVINDYKIPAKFANIGAPQLIDQSSRALTSRDIDYIFNLINASYLIVHFNFLQEMVQPEGDRNARGVINRIKELAGSYPVIAKETGNGFSHEDALALKDAGVKAIDVGGLGGTSFAAIEYYRALKIKDEEKMHSGKTFWNWGIPSPASIKYCNVGLPIIGSGGLRNGQDIAKSIIMGATMAGMARNFLKDADTSYDELKNHINNIIRDIKITMFLTSSPNIESLKKAKFILLEPLLSWFEV</sequence>
<evidence type="ECO:0000256" key="3">
    <source>
        <dbReference type="ARBA" id="ARBA00022630"/>
    </source>
</evidence>
<dbReference type="GO" id="GO:0010181">
    <property type="term" value="F:FMN binding"/>
    <property type="evidence" value="ECO:0007669"/>
    <property type="project" value="UniProtKB-UniRule"/>
</dbReference>
<reference evidence="14 15" key="2">
    <citation type="submission" date="2015-09" db="EMBL/GenBank/DDBJ databases">
        <title>Heavy metals and arsenic resistance mechanisms in polyextremophilic archaea of the family Ferroplasmaceae.</title>
        <authorList>
            <person name="Bulaev A.G."/>
            <person name="Kanygina A.V."/>
        </authorList>
    </citation>
    <scope>NUCLEOTIDE SEQUENCE [LARGE SCALE GENOMIC DNA]</scope>
    <source>
        <strain evidence="14 15">VT</strain>
    </source>
</reference>
<accession>A0A0P9GYS0</accession>
<evidence type="ECO:0000256" key="7">
    <source>
        <dbReference type="ARBA" id="ARBA00022857"/>
    </source>
</evidence>
<comment type="caution">
    <text evidence="11">Lacks conserved residue(s) required for the propagation of feature annotation.</text>
</comment>
<feature type="binding site" evidence="11">
    <location>
        <position position="61"/>
    </location>
    <ligand>
        <name>FMN</name>
        <dbReference type="ChEBI" id="CHEBI:58210"/>
    </ligand>
</feature>
<feature type="domain" description="FMN-dependent dehydrogenase" evidence="12">
    <location>
        <begin position="15"/>
        <end position="94"/>
    </location>
</feature>